<evidence type="ECO:0000256" key="3">
    <source>
        <dbReference type="ARBA" id="ARBA00022723"/>
    </source>
</evidence>
<feature type="compositionally biased region" description="Basic residues" evidence="17">
    <location>
        <begin position="1022"/>
        <end position="1039"/>
    </location>
</feature>
<evidence type="ECO:0000256" key="15">
    <source>
        <dbReference type="ARBA" id="ARBA00039316"/>
    </source>
</evidence>
<dbReference type="InterPro" id="IPR017871">
    <property type="entry name" value="ABC_transporter-like_CS"/>
</dbReference>
<feature type="compositionally biased region" description="Basic and acidic residues" evidence="17">
    <location>
        <begin position="435"/>
        <end position="448"/>
    </location>
</feature>
<dbReference type="GO" id="GO:0003677">
    <property type="term" value="F:DNA binding"/>
    <property type="evidence" value="ECO:0007669"/>
    <property type="project" value="UniProtKB-KW"/>
</dbReference>
<evidence type="ECO:0000256" key="14">
    <source>
        <dbReference type="ARBA" id="ARBA00038000"/>
    </source>
</evidence>
<dbReference type="FunFam" id="1.20.1580.10:FF:000002">
    <property type="entry name" value="UvrABC system protein A"/>
    <property type="match status" value="1"/>
</dbReference>
<dbReference type="PROSITE" id="PS00211">
    <property type="entry name" value="ABC_TRANSPORTER_1"/>
    <property type="match status" value="1"/>
</dbReference>
<keyword evidence="4" id="KW-0677">Repeat</keyword>
<dbReference type="EMBL" id="CP003130">
    <property type="protein sequence ID" value="AEU37657.1"/>
    <property type="molecule type" value="Genomic_DNA"/>
</dbReference>
<dbReference type="Gene3D" id="1.10.8.280">
    <property type="entry name" value="ABC transporter ATPase domain-like"/>
    <property type="match status" value="1"/>
</dbReference>
<dbReference type="GO" id="GO:0005737">
    <property type="term" value="C:cytoplasm"/>
    <property type="evidence" value="ECO:0007669"/>
    <property type="project" value="UniProtKB-SubCell"/>
</dbReference>
<dbReference type="InterPro" id="IPR003593">
    <property type="entry name" value="AAA+_ATPase"/>
</dbReference>
<evidence type="ECO:0000256" key="1">
    <source>
        <dbReference type="ARBA" id="ARBA00004496"/>
    </source>
</evidence>
<dbReference type="InterPro" id="IPR004602">
    <property type="entry name" value="UvrA"/>
</dbReference>
<dbReference type="SUPFAM" id="SSF52540">
    <property type="entry name" value="P-loop containing nucleoside triphosphate hydrolases"/>
    <property type="match status" value="2"/>
</dbReference>
<dbReference type="KEGG" id="gma:AciX8_3359"/>
<dbReference type="Pfam" id="PF17760">
    <property type="entry name" value="UvrA_inter"/>
    <property type="match status" value="1"/>
</dbReference>
<keyword evidence="3" id="KW-0479">Metal-binding</keyword>
<dbReference type="OrthoDB" id="9809851at2"/>
<name>G8NVI5_GRAMM</name>
<protein>
    <recommendedName>
        <fullName evidence="15">UvrABC system protein A</fullName>
    </recommendedName>
    <alternativeName>
        <fullName evidence="16">Excinuclease ABC subunit A</fullName>
    </alternativeName>
</protein>
<evidence type="ECO:0000256" key="4">
    <source>
        <dbReference type="ARBA" id="ARBA00022737"/>
    </source>
</evidence>
<accession>G8NVI5</accession>
<dbReference type="AlphaFoldDB" id="G8NVI5"/>
<evidence type="ECO:0000256" key="12">
    <source>
        <dbReference type="ARBA" id="ARBA00023125"/>
    </source>
</evidence>
<dbReference type="GO" id="GO:0004518">
    <property type="term" value="F:nuclease activity"/>
    <property type="evidence" value="ECO:0007669"/>
    <property type="project" value="UniProtKB-KW"/>
</dbReference>
<keyword evidence="2" id="KW-0963">Cytoplasm</keyword>
<dbReference type="InterPro" id="IPR041102">
    <property type="entry name" value="UvrA_inter"/>
</dbReference>
<comment type="subcellular location">
    <subcellularLocation>
        <location evidence="1">Cytoplasm</location>
    </subcellularLocation>
</comment>
<dbReference type="GO" id="GO:0009380">
    <property type="term" value="C:excinuclease repair complex"/>
    <property type="evidence" value="ECO:0007669"/>
    <property type="project" value="InterPro"/>
</dbReference>
<keyword evidence="6" id="KW-0227">DNA damage</keyword>
<keyword evidence="20" id="KW-1185">Reference proteome</keyword>
<dbReference type="PROSITE" id="PS50893">
    <property type="entry name" value="ABC_TRANSPORTER_2"/>
    <property type="match status" value="1"/>
</dbReference>
<dbReference type="GO" id="GO:0016887">
    <property type="term" value="F:ATP hydrolysis activity"/>
    <property type="evidence" value="ECO:0007669"/>
    <property type="project" value="InterPro"/>
</dbReference>
<proteinExistence type="inferred from homology"/>
<evidence type="ECO:0000256" key="5">
    <source>
        <dbReference type="ARBA" id="ARBA00022741"/>
    </source>
</evidence>
<gene>
    <name evidence="19" type="ordered locus">AciX8_3359</name>
</gene>
<dbReference type="InterPro" id="IPR027417">
    <property type="entry name" value="P-loop_NTPase"/>
</dbReference>
<evidence type="ECO:0000256" key="17">
    <source>
        <dbReference type="SAM" id="MobiDB-lite"/>
    </source>
</evidence>
<dbReference type="GO" id="GO:0008270">
    <property type="term" value="F:zinc ion binding"/>
    <property type="evidence" value="ECO:0007669"/>
    <property type="project" value="UniProtKB-KW"/>
</dbReference>
<dbReference type="Gene3D" id="3.30.1490.20">
    <property type="entry name" value="ATP-grasp fold, A domain"/>
    <property type="match status" value="1"/>
</dbReference>
<evidence type="ECO:0000256" key="7">
    <source>
        <dbReference type="ARBA" id="ARBA00022769"/>
    </source>
</evidence>
<evidence type="ECO:0000256" key="13">
    <source>
        <dbReference type="ARBA" id="ARBA00023204"/>
    </source>
</evidence>
<dbReference type="Gene3D" id="3.40.50.300">
    <property type="entry name" value="P-loop containing nucleotide triphosphate hydrolases"/>
    <property type="match status" value="2"/>
</dbReference>
<dbReference type="CDD" id="cd03271">
    <property type="entry name" value="ABC_UvrA_II"/>
    <property type="match status" value="1"/>
</dbReference>
<feature type="domain" description="ABC transporter" evidence="18">
    <location>
        <begin position="637"/>
        <end position="965"/>
    </location>
</feature>
<dbReference type="GO" id="GO:0005524">
    <property type="term" value="F:ATP binding"/>
    <property type="evidence" value="ECO:0007669"/>
    <property type="project" value="UniProtKB-KW"/>
</dbReference>
<dbReference type="SMART" id="SM00382">
    <property type="entry name" value="AAA"/>
    <property type="match status" value="1"/>
</dbReference>
<dbReference type="InterPro" id="IPR041552">
    <property type="entry name" value="UvrA_DNA-bd"/>
</dbReference>
<evidence type="ECO:0000313" key="20">
    <source>
        <dbReference type="Proteomes" id="UP000007113"/>
    </source>
</evidence>
<keyword evidence="10" id="KW-0067">ATP-binding</keyword>
<dbReference type="InterPro" id="IPR013815">
    <property type="entry name" value="ATP_grasp_subdomain_1"/>
</dbReference>
<keyword evidence="9" id="KW-0862">Zinc</keyword>
<dbReference type="eggNOG" id="COG0178">
    <property type="taxonomic scope" value="Bacteria"/>
</dbReference>
<feature type="region of interest" description="Disordered" evidence="17">
    <location>
        <begin position="428"/>
        <end position="448"/>
    </location>
</feature>
<keyword evidence="7" id="KW-0228">DNA excision</keyword>
<comment type="similarity">
    <text evidence="14">Belongs to the ABC transporter superfamily. UvrA family.</text>
</comment>
<evidence type="ECO:0000256" key="11">
    <source>
        <dbReference type="ARBA" id="ARBA00022881"/>
    </source>
</evidence>
<evidence type="ECO:0000256" key="9">
    <source>
        <dbReference type="ARBA" id="ARBA00022833"/>
    </source>
</evidence>
<dbReference type="InterPro" id="IPR003439">
    <property type="entry name" value="ABC_transporter-like_ATP-bd"/>
</dbReference>
<dbReference type="Pfam" id="PF17755">
    <property type="entry name" value="UvrA_DNA-bind"/>
    <property type="match status" value="1"/>
</dbReference>
<evidence type="ECO:0000256" key="10">
    <source>
        <dbReference type="ARBA" id="ARBA00022840"/>
    </source>
</evidence>
<sequence>MSLTHINVRGARQHNLRDVSVSIPRNTLTVVTGLSGSGKSSLAFDTIYAEGQRRYVETLSAYARQFLDQMERPDVDSIDGLSPAISIEQKTTSRSPRSTVGTITEIYDYLRLLYASVGQPHCPNCHRPISRQSAEQIVAQIVERNRTDSPGERITVLAPVVRGRKGEFREELEALDKKGYRVRIDGEMTEVEEGMRLEKRKNHTVEAIVDRIILKPIIDEEGQTTFDTRRLAVAVTTALQLANGLVLIGLQAPGGTYNETLYSSSMACPDCGINVPKLEPRSFSFNSTYGACPECHGLGSIYDFDPAKTITDWSKPLLDGAMGPGSASQYLLKLIKLAADKYKIDLKQPFSDLSKEHQDLLLYGPPRNEAGRTGFHGIFAWLRDTLEDTKSEGYRDYMMQYMSATECPQCHGKRLRPESLAVTIPLADAAAHPPSTKDETEPLESSDARRDASIADFTSLSLERALLGARSMHFSGRDRLIADRLQREIIERLEFLNAVGLGYLSLSRSAATLSGGEGQRIRLATQIGSRLRGVLYVLDEPSIGLHQRDNQRLISALENLRDIGNTVLVVEHDEDTMRKADYILDLGPGAGKNGGFLMASGTPAEIMANPASVTGQYLSGKIDIVTRPTPDKAPRPVTGKWLSVEDARSHNLQNVTAHFPLGVMTVITGVSGSGKSTLVNDILYRSLAKELYGSREEPGEHKAIHGAAQLDKVIQIDQSPIGRTPRSNPATYTGVFTAIRDLFAMLPDSRERGYKPGRFSFNVMGGRCEACQGEGQRRIEMNFLPDVYVLCDVCNGRRYNQETLAVKFNGYSIADILDLPIEEALPVLKDIPAVNQKLQTLVDVGLGYIHLGQSATTLSGGEAQRMKLARELSKRQTGRTLYLLDEPTTGLHFDDVRRLLEVLHRLTDLGNTVMIIEHNLDIIRNADYLIDMGPEGGEGGGTIVAQGPPELVAREPRSYTGQFLARYYESAGTLTASKYLPPIELPDLQKKPAKPKWIAPEKKTGVPTASKTKPESDAQKKLSAKKTATKKTATKKGSK</sequence>
<dbReference type="GO" id="GO:0006289">
    <property type="term" value="P:nucleotide-excision repair"/>
    <property type="evidence" value="ECO:0007669"/>
    <property type="project" value="InterPro"/>
</dbReference>
<dbReference type="NCBIfam" id="NF001503">
    <property type="entry name" value="PRK00349.1"/>
    <property type="match status" value="1"/>
</dbReference>
<evidence type="ECO:0000313" key="19">
    <source>
        <dbReference type="EMBL" id="AEU37657.1"/>
    </source>
</evidence>
<evidence type="ECO:0000256" key="2">
    <source>
        <dbReference type="ARBA" id="ARBA00022490"/>
    </source>
</evidence>
<dbReference type="Proteomes" id="UP000007113">
    <property type="component" value="Chromosome"/>
</dbReference>
<keyword evidence="8" id="KW-0863">Zinc-finger</keyword>
<dbReference type="PANTHER" id="PTHR43152:SF3">
    <property type="entry name" value="UVRABC SYSTEM PROTEIN A"/>
    <property type="match status" value="1"/>
</dbReference>
<keyword evidence="12" id="KW-0238">DNA-binding</keyword>
<dbReference type="Gene3D" id="1.20.1580.10">
    <property type="entry name" value="ABC transporter ATPase like domain"/>
    <property type="match status" value="2"/>
</dbReference>
<reference evidence="19 20" key="1">
    <citation type="submission" date="2011-11" db="EMBL/GenBank/DDBJ databases">
        <title>Complete sequence of Granulicella mallensis MP5ACTX8.</title>
        <authorList>
            <consortium name="US DOE Joint Genome Institute"/>
            <person name="Lucas S."/>
            <person name="Copeland A."/>
            <person name="Lapidus A."/>
            <person name="Cheng J.-F."/>
            <person name="Goodwin L."/>
            <person name="Pitluck S."/>
            <person name="Peters L."/>
            <person name="Lu M."/>
            <person name="Detter J.C."/>
            <person name="Han C."/>
            <person name="Tapia R."/>
            <person name="Land M."/>
            <person name="Hauser L."/>
            <person name="Kyrpides N."/>
            <person name="Ivanova N."/>
            <person name="Mikhailova N."/>
            <person name="Pagani I."/>
            <person name="Rawat S."/>
            <person name="Mannisto M."/>
            <person name="Haggblom M."/>
            <person name="Woyke T."/>
        </authorList>
    </citation>
    <scope>NUCLEOTIDE SEQUENCE [LARGE SCALE GENOMIC DNA]</scope>
    <source>
        <strain evidence="20">ATCC BAA-1857 / DSM 23137 / MP5ACTX8</strain>
    </source>
</reference>
<dbReference type="STRING" id="682795.AciX8_3359"/>
<keyword evidence="13" id="KW-0234">DNA repair</keyword>
<evidence type="ECO:0000256" key="16">
    <source>
        <dbReference type="ARBA" id="ARBA00042156"/>
    </source>
</evidence>
<keyword evidence="5" id="KW-0547">Nucleotide-binding</keyword>
<dbReference type="PANTHER" id="PTHR43152">
    <property type="entry name" value="UVRABC SYSTEM PROTEIN A"/>
    <property type="match status" value="1"/>
</dbReference>
<keyword evidence="11" id="KW-0267">Excision nuclease</keyword>
<dbReference type="RefSeq" id="WP_014266531.1">
    <property type="nucleotide sequence ID" value="NC_016631.1"/>
</dbReference>
<organism evidence="19 20">
    <name type="scientific">Granulicella mallensis (strain ATCC BAA-1857 / DSM 23137 / MP5ACTX8)</name>
    <dbReference type="NCBI Taxonomy" id="682795"/>
    <lineage>
        <taxon>Bacteria</taxon>
        <taxon>Pseudomonadati</taxon>
        <taxon>Acidobacteriota</taxon>
        <taxon>Terriglobia</taxon>
        <taxon>Terriglobales</taxon>
        <taxon>Acidobacteriaceae</taxon>
        <taxon>Granulicella</taxon>
    </lineage>
</organism>
<evidence type="ECO:0000259" key="18">
    <source>
        <dbReference type="PROSITE" id="PS50893"/>
    </source>
</evidence>
<evidence type="ECO:0000256" key="6">
    <source>
        <dbReference type="ARBA" id="ARBA00022763"/>
    </source>
</evidence>
<dbReference type="HOGENOM" id="CLU_001370_0_2_0"/>
<evidence type="ECO:0000256" key="8">
    <source>
        <dbReference type="ARBA" id="ARBA00022771"/>
    </source>
</evidence>
<dbReference type="NCBIfam" id="TIGR00630">
    <property type="entry name" value="uvra"/>
    <property type="match status" value="1"/>
</dbReference>
<feature type="region of interest" description="Disordered" evidence="17">
    <location>
        <begin position="987"/>
        <end position="1039"/>
    </location>
</feature>